<dbReference type="EMBL" id="EF414336">
    <property type="protein sequence ID" value="ABS31422.1"/>
    <property type="molecule type" value="mRNA"/>
</dbReference>
<dbReference type="GO" id="GO:0046872">
    <property type="term" value="F:metal ion binding"/>
    <property type="evidence" value="ECO:0007669"/>
    <property type="project" value="InterPro"/>
</dbReference>
<protein>
    <submittedName>
        <fullName evidence="3">Nodule-specific cysteine-rich peptide 189</fullName>
    </submittedName>
</protein>
<dbReference type="InterPro" id="IPR009810">
    <property type="entry name" value="Nodulin_late_dom"/>
</dbReference>
<evidence type="ECO:0000259" key="2">
    <source>
        <dbReference type="Pfam" id="PF07127"/>
    </source>
</evidence>
<accession>A7KHB5</accession>
<name>A7KHB5_MEDTR</name>
<sequence>MTEILKFVCVMIIFISSFIVSKSLNGGGKDKCFRDSDCPKHMCPSSLVAKCINRLCRCRRPELQVQLNP</sequence>
<proteinExistence type="evidence at transcript level"/>
<feature type="signal peptide" evidence="1">
    <location>
        <begin position="1"/>
        <end position="23"/>
    </location>
</feature>
<reference evidence="3" key="1">
    <citation type="journal article" date="2007" name="Mol. Plant Microbe Interact.">
        <title>Genomic organization and evolutionary insights on GRP and NCR genes, two large nodule-specific gene families in Medicago truncatula.</title>
        <authorList>
            <person name="Alunni B."/>
            <person name="Kevei Z."/>
            <person name="Redondo-Nieto M."/>
            <person name="Kondorosi A."/>
            <person name="Mergaert P."/>
            <person name="Kondorosi E."/>
        </authorList>
    </citation>
    <scope>NUCLEOTIDE SEQUENCE</scope>
</reference>
<dbReference type="AlphaFoldDB" id="A7KHB5"/>
<feature type="chain" id="PRO_5002709578" evidence="1">
    <location>
        <begin position="24"/>
        <end position="69"/>
    </location>
</feature>
<feature type="domain" description="Late nodulin" evidence="2">
    <location>
        <begin position="1"/>
        <end position="57"/>
    </location>
</feature>
<evidence type="ECO:0000313" key="3">
    <source>
        <dbReference type="EMBL" id="ABS31422.1"/>
    </source>
</evidence>
<organism evidence="3">
    <name type="scientific">Medicago truncatula</name>
    <name type="common">Barrel medic</name>
    <name type="synonym">Medicago tribuloides</name>
    <dbReference type="NCBI Taxonomy" id="3880"/>
    <lineage>
        <taxon>Eukaryota</taxon>
        <taxon>Viridiplantae</taxon>
        <taxon>Streptophyta</taxon>
        <taxon>Embryophyta</taxon>
        <taxon>Tracheophyta</taxon>
        <taxon>Spermatophyta</taxon>
        <taxon>Magnoliopsida</taxon>
        <taxon>eudicotyledons</taxon>
        <taxon>Gunneridae</taxon>
        <taxon>Pentapetalae</taxon>
        <taxon>rosids</taxon>
        <taxon>fabids</taxon>
        <taxon>Fabales</taxon>
        <taxon>Fabaceae</taxon>
        <taxon>Papilionoideae</taxon>
        <taxon>50 kb inversion clade</taxon>
        <taxon>NPAAA clade</taxon>
        <taxon>Hologalegina</taxon>
        <taxon>IRL clade</taxon>
        <taxon>Trifolieae</taxon>
        <taxon>Medicago</taxon>
    </lineage>
</organism>
<keyword evidence="1" id="KW-0732">Signal</keyword>
<evidence type="ECO:0000256" key="1">
    <source>
        <dbReference type="SAM" id="SignalP"/>
    </source>
</evidence>
<dbReference type="Pfam" id="PF07127">
    <property type="entry name" value="Nodulin_late"/>
    <property type="match status" value="1"/>
</dbReference>